<evidence type="ECO:0000313" key="3">
    <source>
        <dbReference type="Proteomes" id="UP000009131"/>
    </source>
</evidence>
<dbReference type="InParanoid" id="G7DS77"/>
<dbReference type="PANTHER" id="PTHR13246">
    <property type="entry name" value="ENDO BETA N-ACETYLGLUCOSAMINIDASE"/>
    <property type="match status" value="1"/>
</dbReference>
<dbReference type="GO" id="GO:0005829">
    <property type="term" value="C:cytosol"/>
    <property type="evidence" value="ECO:0007669"/>
    <property type="project" value="UniProtKB-SubCell"/>
</dbReference>
<dbReference type="Gene3D" id="3.20.20.80">
    <property type="entry name" value="Glycosidases"/>
    <property type="match status" value="1"/>
</dbReference>
<keyword evidence="3" id="KW-1185">Reference proteome</keyword>
<dbReference type="InterPro" id="IPR032979">
    <property type="entry name" value="ENGase"/>
</dbReference>
<dbReference type="RefSeq" id="XP_014566098.1">
    <property type="nucleotide sequence ID" value="XM_014710612.1"/>
</dbReference>
<dbReference type="STRING" id="764103.G7DS77"/>
<reference evidence="2 3" key="1">
    <citation type="journal article" date="2011" name="J. Gen. Appl. Microbiol.">
        <title>Draft genome sequencing of the enigmatic basidiomycete Mixia osmundae.</title>
        <authorList>
            <person name="Nishida H."/>
            <person name="Nagatsuka Y."/>
            <person name="Sugiyama J."/>
        </authorList>
    </citation>
    <scope>NUCLEOTIDE SEQUENCE [LARGE SCALE GENOMIC DNA]</scope>
    <source>
        <strain evidence="3">CBS 9802 / IAM 14324 / JCM 22182 / KY 12970</strain>
    </source>
</reference>
<evidence type="ECO:0000313" key="2">
    <source>
        <dbReference type="EMBL" id="GAA93437.1"/>
    </source>
</evidence>
<sequence>MTAAYFDSLDDLAAWHATHAPVEHLDSYQTARAYDPSVPRTLVCHDFRGGYTEQLDRRDYVFHYWHLIDIFIYFSHHRVSIPPASLIAAAHKRDTKVLGVLVFEHEAGQEDARKLVQGSNERSSRLLRTNARRDNPFATVSIEHADQLIDLAICHRFDGYLLNVEIDLGMHGRSHAREHAVALQAWAEYFSSELRRRIPGGEVIWYDAVTSTGALRWQNRLNDLNRGFADACGAIFTNYHWSPPDLAADSRELSHSTRTPQRLLAGSEIPALAPSNVFCGIDVWGRGQYGGGGLSTHLAAAAVSAAQLSIALFGQAWTFESSELFPDGVQDWSTWQETDQHLWLGSGADAQDEPALALLERERRKELYERLSEQERARFGACDVPHRPLSAYLTGKPIDIRKAGFVATGCLGSGKAYWHRGEPVWQPTRGWTEPSLASAFPSLAIPCRARQTHLVAFDDTVAWSGAQSLLVRARASDQPIKANRTSSTRFLQNAQRYQPR</sequence>
<dbReference type="Gene3D" id="2.60.120.260">
    <property type="entry name" value="Galactose-binding domain-like"/>
    <property type="match status" value="1"/>
</dbReference>
<comment type="caution">
    <text evidence="2">The sequence shown here is derived from an EMBL/GenBank/DDBJ whole genome shotgun (WGS) entry which is preliminary data.</text>
</comment>
<name>G7DS77_MIXOS</name>
<organism evidence="2 3">
    <name type="scientific">Mixia osmundae (strain CBS 9802 / IAM 14324 / JCM 22182 / KY 12970)</name>
    <dbReference type="NCBI Taxonomy" id="764103"/>
    <lineage>
        <taxon>Eukaryota</taxon>
        <taxon>Fungi</taxon>
        <taxon>Dikarya</taxon>
        <taxon>Basidiomycota</taxon>
        <taxon>Pucciniomycotina</taxon>
        <taxon>Mixiomycetes</taxon>
        <taxon>Mixiales</taxon>
        <taxon>Mixiaceae</taxon>
        <taxon>Mixia</taxon>
    </lineage>
</organism>
<dbReference type="Pfam" id="PF03644">
    <property type="entry name" value="Glyco_hydro_85"/>
    <property type="match status" value="1"/>
</dbReference>
<reference evidence="2 3" key="2">
    <citation type="journal article" date="2012" name="Open Biol.">
        <title>Characteristics of nucleosomes and linker DNA regions on the genome of the basidiomycete Mixia osmundae revealed by mono- and dinucleosome mapping.</title>
        <authorList>
            <person name="Nishida H."/>
            <person name="Kondo S."/>
            <person name="Matsumoto T."/>
            <person name="Suzuki Y."/>
            <person name="Yoshikawa H."/>
            <person name="Taylor T.D."/>
            <person name="Sugiyama J."/>
        </authorList>
    </citation>
    <scope>NUCLEOTIDE SEQUENCE [LARGE SCALE GENOMIC DNA]</scope>
    <source>
        <strain evidence="3">CBS 9802 / IAM 14324 / JCM 22182 / KY 12970</strain>
    </source>
</reference>
<dbReference type="eggNOG" id="KOG2331">
    <property type="taxonomic scope" value="Eukaryota"/>
</dbReference>
<protein>
    <recommendedName>
        <fullName evidence="1">Cytosolic endo-beta-N-acetylglucosaminidase TIM barrel domain-containing protein</fullName>
    </recommendedName>
</protein>
<dbReference type="PANTHER" id="PTHR13246:SF1">
    <property type="entry name" value="CYTOSOLIC ENDO-BETA-N-ACETYLGLUCOSAMINIDASE"/>
    <property type="match status" value="1"/>
</dbReference>
<dbReference type="HOGENOM" id="CLU_545228_0_0_1"/>
<proteinExistence type="predicted"/>
<gene>
    <name evidence="2" type="primary">Mo00078</name>
    <name evidence="2" type="ORF">E5Q_00078</name>
</gene>
<dbReference type="Proteomes" id="UP000009131">
    <property type="component" value="Unassembled WGS sequence"/>
</dbReference>
<dbReference type="OrthoDB" id="284473at2759"/>
<dbReference type="InterPro" id="IPR005201">
    <property type="entry name" value="TIM_ENGase"/>
</dbReference>
<accession>G7DS77</accession>
<dbReference type="GO" id="GO:0033925">
    <property type="term" value="F:mannosyl-glycoprotein endo-beta-N-acetylglucosaminidase activity"/>
    <property type="evidence" value="ECO:0007669"/>
    <property type="project" value="UniProtKB-EC"/>
</dbReference>
<dbReference type="OMA" id="AWHATHA"/>
<evidence type="ECO:0000259" key="1">
    <source>
        <dbReference type="Pfam" id="PF03644"/>
    </source>
</evidence>
<dbReference type="EMBL" id="BABT02000004">
    <property type="protein sequence ID" value="GAA93437.1"/>
    <property type="molecule type" value="Genomic_DNA"/>
</dbReference>
<feature type="domain" description="Cytosolic endo-beta-N-acetylglucosaminidase TIM barrel" evidence="1">
    <location>
        <begin position="54"/>
        <end position="415"/>
    </location>
</feature>
<dbReference type="AlphaFoldDB" id="G7DS77"/>